<reference evidence="7 8" key="1">
    <citation type="submission" date="2015-02" db="EMBL/GenBank/DDBJ databases">
        <authorList>
            <person name="Slaby B."/>
            <person name="Hentschel U."/>
        </authorList>
    </citation>
    <scope>NUCLEOTIDE SEQUENCE [LARGE SCALE GENOMIC DNA]</scope>
    <source>
        <strain evidence="7">15L</strain>
    </source>
</reference>
<dbReference type="SUPFAM" id="SSF55620">
    <property type="entry name" value="Tetrahydrobiopterin biosynthesis enzymes-like"/>
    <property type="match status" value="1"/>
</dbReference>
<dbReference type="PATRIC" id="fig|1608419.3.peg.909"/>
<gene>
    <name evidence="7" type="ORF">TQ37_00915</name>
</gene>
<dbReference type="Gene3D" id="3.30.479.10">
    <property type="entry name" value="6-pyruvoyl tetrahydropterin synthase/QueD"/>
    <property type="match status" value="1"/>
</dbReference>
<comment type="pathway">
    <text evidence="1">Purine metabolism; 7-cyano-7-deazaguanine biosynthesis.</text>
</comment>
<evidence type="ECO:0000256" key="3">
    <source>
        <dbReference type="ARBA" id="ARBA00012982"/>
    </source>
</evidence>
<dbReference type="InterPro" id="IPR007115">
    <property type="entry name" value="6-PTP_synth/QueD"/>
</dbReference>
<reference evidence="7 8" key="2">
    <citation type="submission" date="2015-05" db="EMBL/GenBank/DDBJ databases">
        <title>Lifestyle Evolution in Cyanobacterial Symbionts of Sponges.</title>
        <authorList>
            <person name="Burgsdorf I."/>
            <person name="Slaby B.M."/>
            <person name="Handley K.M."/>
            <person name="Haber M."/>
            <person name="Blom J."/>
            <person name="Marshall C.W."/>
            <person name="Gilbert J.A."/>
            <person name="Hentschel U."/>
            <person name="Steindler L."/>
        </authorList>
    </citation>
    <scope>NUCLEOTIDE SEQUENCE [LARGE SCALE GENOMIC DNA]</scope>
    <source>
        <strain evidence="7">15L</strain>
    </source>
</reference>
<evidence type="ECO:0000256" key="4">
    <source>
        <dbReference type="ARBA" id="ARBA00018141"/>
    </source>
</evidence>
<dbReference type="AlphaFoldDB" id="A0A0G8AZC4"/>
<dbReference type="Pfam" id="PF01242">
    <property type="entry name" value="PTPS"/>
    <property type="match status" value="1"/>
</dbReference>
<dbReference type="UniPathway" id="UPA00391"/>
<comment type="caution">
    <text evidence="7">The sequence shown here is derived from an EMBL/GenBank/DDBJ whole genome shotgun (WGS) entry which is preliminary data.</text>
</comment>
<dbReference type="EMBL" id="JYFQ01000018">
    <property type="protein sequence ID" value="KKZ14516.1"/>
    <property type="molecule type" value="Genomic_DNA"/>
</dbReference>
<evidence type="ECO:0000256" key="1">
    <source>
        <dbReference type="ARBA" id="ARBA00005061"/>
    </source>
</evidence>
<accession>A0A0G8AZC4</accession>
<protein>
    <recommendedName>
        <fullName evidence="4">6-carboxy-5,6,7,8-tetrahydropterin synthase</fullName>
        <ecNumber evidence="3">4.1.2.50</ecNumber>
    </recommendedName>
    <alternativeName>
        <fullName evidence="5">Queuosine biosynthesis protein QueD</fullName>
    </alternativeName>
</protein>
<evidence type="ECO:0000313" key="8">
    <source>
        <dbReference type="Proteomes" id="UP000035037"/>
    </source>
</evidence>
<dbReference type="GO" id="GO:0070497">
    <property type="term" value="F:6-carboxytetrahydropterin synthase activity"/>
    <property type="evidence" value="ECO:0007669"/>
    <property type="project" value="UniProtKB-EC"/>
</dbReference>
<dbReference type="Proteomes" id="UP000035037">
    <property type="component" value="Unassembled WGS sequence"/>
</dbReference>
<evidence type="ECO:0000256" key="6">
    <source>
        <dbReference type="ARBA" id="ARBA00048807"/>
    </source>
</evidence>
<name>A0A0G8AZC4_9SYNE</name>
<organism evidence="7 8">
    <name type="scientific">Candidatus Synechococcus spongiarum 15L</name>
    <dbReference type="NCBI Taxonomy" id="1608419"/>
    <lineage>
        <taxon>Bacteria</taxon>
        <taxon>Bacillati</taxon>
        <taxon>Cyanobacteriota</taxon>
        <taxon>Cyanophyceae</taxon>
        <taxon>Synechococcales</taxon>
        <taxon>Synechococcaceae</taxon>
        <taxon>Synechococcus</taxon>
    </lineage>
</organism>
<comment type="catalytic activity">
    <reaction evidence="6">
        <text>7,8-dihydroneopterin 3'-triphosphate + H2O = 6-carboxy-5,6,7,8-tetrahydropterin + triphosphate + acetaldehyde + 2 H(+)</text>
        <dbReference type="Rhea" id="RHEA:27966"/>
        <dbReference type="ChEBI" id="CHEBI:15343"/>
        <dbReference type="ChEBI" id="CHEBI:15377"/>
        <dbReference type="ChEBI" id="CHEBI:15378"/>
        <dbReference type="ChEBI" id="CHEBI:18036"/>
        <dbReference type="ChEBI" id="CHEBI:58462"/>
        <dbReference type="ChEBI" id="CHEBI:61032"/>
        <dbReference type="EC" id="4.1.2.50"/>
    </reaction>
</comment>
<evidence type="ECO:0000313" key="7">
    <source>
        <dbReference type="EMBL" id="KKZ14516.1"/>
    </source>
</evidence>
<dbReference type="EC" id="4.1.2.50" evidence="3"/>
<dbReference type="InterPro" id="IPR038418">
    <property type="entry name" value="6-PTP_synth/QueD_sf"/>
</dbReference>
<proteinExistence type="inferred from homology"/>
<comment type="similarity">
    <text evidence="2">Belongs to the PTPS family. QueD subfamily.</text>
</comment>
<evidence type="ECO:0000256" key="5">
    <source>
        <dbReference type="ARBA" id="ARBA00031449"/>
    </source>
</evidence>
<sequence>MRSPYTCSKAFTDFPCCHRQWRHKGHCRFVHGYSRSFTFWFAATHLDEHGFVVDFSSLDPLRRQLAEQFDHTFLVNHDDPLLAEWQRLHHLGALDLRVLENVGMEATAKLVWGWANALLRRRNQGRCCCWKVEARENDSNRACYEQCPDWYDGV</sequence>
<evidence type="ECO:0000256" key="2">
    <source>
        <dbReference type="ARBA" id="ARBA00008900"/>
    </source>
</evidence>